<dbReference type="Pfam" id="PF07264">
    <property type="entry name" value="EI24"/>
    <property type="match status" value="1"/>
</dbReference>
<gene>
    <name evidence="6" type="ORF">NEOLEDRAFT_1103233</name>
</gene>
<evidence type="ECO:0000313" key="6">
    <source>
        <dbReference type="EMBL" id="KZT18697.1"/>
    </source>
</evidence>
<feature type="transmembrane region" description="Helical" evidence="5">
    <location>
        <begin position="116"/>
        <end position="135"/>
    </location>
</feature>
<proteinExistence type="predicted"/>
<feature type="transmembrane region" description="Helical" evidence="5">
    <location>
        <begin position="196"/>
        <end position="215"/>
    </location>
</feature>
<dbReference type="PANTHER" id="PTHR34292">
    <property type="entry name" value="OUTER SPORE WALL PROTEIN LDS1"/>
    <property type="match status" value="1"/>
</dbReference>
<dbReference type="SUPFAM" id="SSF53271">
    <property type="entry name" value="PRTase-like"/>
    <property type="match status" value="1"/>
</dbReference>
<keyword evidence="2 5" id="KW-0812">Transmembrane</keyword>
<reference evidence="6 7" key="1">
    <citation type="journal article" date="2016" name="Mol. Biol. Evol.">
        <title>Comparative Genomics of Early-Diverging Mushroom-Forming Fungi Provides Insights into the Origins of Lignocellulose Decay Capabilities.</title>
        <authorList>
            <person name="Nagy L.G."/>
            <person name="Riley R."/>
            <person name="Tritt A."/>
            <person name="Adam C."/>
            <person name="Daum C."/>
            <person name="Floudas D."/>
            <person name="Sun H."/>
            <person name="Yadav J.S."/>
            <person name="Pangilinan J."/>
            <person name="Larsson K.H."/>
            <person name="Matsuura K."/>
            <person name="Barry K."/>
            <person name="Labutti K."/>
            <person name="Kuo R."/>
            <person name="Ohm R.A."/>
            <person name="Bhattacharya S.S."/>
            <person name="Shirouzu T."/>
            <person name="Yoshinaga Y."/>
            <person name="Martin F.M."/>
            <person name="Grigoriev I.V."/>
            <person name="Hibbett D.S."/>
        </authorList>
    </citation>
    <scope>NUCLEOTIDE SEQUENCE [LARGE SCALE GENOMIC DNA]</scope>
    <source>
        <strain evidence="6 7">HHB14362 ss-1</strain>
    </source>
</reference>
<comment type="subcellular location">
    <subcellularLocation>
        <location evidence="1">Membrane</location>
        <topology evidence="1">Multi-pass membrane protein</topology>
    </subcellularLocation>
</comment>
<dbReference type="InParanoid" id="A0A165MRZ4"/>
<keyword evidence="7" id="KW-1185">Reference proteome</keyword>
<dbReference type="InterPro" id="IPR059112">
    <property type="entry name" value="CysZ/EI24"/>
</dbReference>
<keyword evidence="3 5" id="KW-1133">Transmembrane helix</keyword>
<dbReference type="AlphaFoldDB" id="A0A165MRZ4"/>
<evidence type="ECO:0000256" key="4">
    <source>
        <dbReference type="ARBA" id="ARBA00023136"/>
    </source>
</evidence>
<evidence type="ECO:0000256" key="5">
    <source>
        <dbReference type="SAM" id="Phobius"/>
    </source>
</evidence>
<keyword evidence="4 5" id="KW-0472">Membrane</keyword>
<evidence type="ECO:0000256" key="1">
    <source>
        <dbReference type="ARBA" id="ARBA00004141"/>
    </source>
</evidence>
<evidence type="ECO:0000313" key="7">
    <source>
        <dbReference type="Proteomes" id="UP000076761"/>
    </source>
</evidence>
<dbReference type="InterPro" id="IPR052786">
    <property type="entry name" value="Spore_wall_assembly"/>
</dbReference>
<organism evidence="6 7">
    <name type="scientific">Neolentinus lepideus HHB14362 ss-1</name>
    <dbReference type="NCBI Taxonomy" id="1314782"/>
    <lineage>
        <taxon>Eukaryota</taxon>
        <taxon>Fungi</taxon>
        <taxon>Dikarya</taxon>
        <taxon>Basidiomycota</taxon>
        <taxon>Agaricomycotina</taxon>
        <taxon>Agaricomycetes</taxon>
        <taxon>Gloeophyllales</taxon>
        <taxon>Gloeophyllaceae</taxon>
        <taxon>Neolentinus</taxon>
    </lineage>
</organism>
<evidence type="ECO:0000256" key="2">
    <source>
        <dbReference type="ARBA" id="ARBA00022692"/>
    </source>
</evidence>
<feature type="transmembrane region" description="Helical" evidence="5">
    <location>
        <begin position="252"/>
        <end position="272"/>
    </location>
</feature>
<dbReference type="Proteomes" id="UP000076761">
    <property type="component" value="Unassembled WGS sequence"/>
</dbReference>
<dbReference type="STRING" id="1314782.A0A165MRZ4"/>
<name>A0A165MRZ4_9AGAM</name>
<dbReference type="OrthoDB" id="10012223at2759"/>
<dbReference type="PANTHER" id="PTHR34292:SF2">
    <property type="entry name" value="OUTER SPORE WALL PROTEIN LDS1"/>
    <property type="match status" value="1"/>
</dbReference>
<dbReference type="EMBL" id="KV425665">
    <property type="protein sequence ID" value="KZT18697.1"/>
    <property type="molecule type" value="Genomic_DNA"/>
</dbReference>
<accession>A0A165MRZ4</accession>
<feature type="non-terminal residue" evidence="6">
    <location>
        <position position="1"/>
    </location>
</feature>
<sequence length="301" mass="33658">MSELGIPGAIAPEHELAPADVPPTLARAEARLQFPPTYAIVGVYRLFTDKTLYVPAWKKCEHGVVRGLAVGGVWALMTFGVQRKFVELFLIKSPRVTGLSTSTILGYPVPFDLPTYAALLFLSTQLTGILTFFLARNIRVARQRVYDQTVASRGKGPAFWQPYVEEWDRPPAVREGWAVSEKLLASAFGRFFVRRVLLLPFDIVPVVGILISAWLRALGTARHLHKPYFAAKKMSKHQVAVFIAERKWEYRAFGFAAALLEGLPVIGLLFTLSNRIGAAMWAHDLEKRQHYVAAQQAEKAR</sequence>
<evidence type="ECO:0000256" key="3">
    <source>
        <dbReference type="ARBA" id="ARBA00022989"/>
    </source>
</evidence>
<dbReference type="InterPro" id="IPR029057">
    <property type="entry name" value="PRTase-like"/>
</dbReference>
<protein>
    <submittedName>
        <fullName evidence="6">Uncharacterized protein</fullName>
    </submittedName>
</protein>